<reference evidence="4 5" key="1">
    <citation type="submission" date="2016-11" db="EMBL/GenBank/DDBJ databases">
        <authorList>
            <person name="Varghese N."/>
            <person name="Submissions S."/>
        </authorList>
    </citation>
    <scope>NUCLEOTIDE SEQUENCE [LARGE SCALE GENOMIC DNA]</scope>
    <source>
        <strain evidence="4 5">DSM 22613</strain>
    </source>
</reference>
<dbReference type="EMBL" id="FQWA01000019">
    <property type="protein sequence ID" value="SHF93423.1"/>
    <property type="molecule type" value="Genomic_DNA"/>
</dbReference>
<accession>A0AAX2F528</accession>
<dbReference type="AlphaFoldDB" id="A0AAX2F528"/>
<dbReference type="RefSeq" id="WP_143150356.1">
    <property type="nucleotide sequence ID" value="NZ_CP016204.1"/>
</dbReference>
<dbReference type="SUPFAM" id="SSF46785">
    <property type="entry name" value="Winged helix' DNA-binding domain"/>
    <property type="match status" value="1"/>
</dbReference>
<gene>
    <name evidence="4" type="ORF">SAMN05444364_11910</name>
</gene>
<dbReference type="InterPro" id="IPR036388">
    <property type="entry name" value="WH-like_DNA-bd_sf"/>
</dbReference>
<evidence type="ECO:0000313" key="5">
    <source>
        <dbReference type="Proteomes" id="UP000184105"/>
    </source>
</evidence>
<evidence type="ECO:0000313" key="4">
    <source>
        <dbReference type="EMBL" id="SHF93423.1"/>
    </source>
</evidence>
<dbReference type="InterPro" id="IPR001034">
    <property type="entry name" value="DeoR_HTH"/>
</dbReference>
<evidence type="ECO:0000259" key="3">
    <source>
        <dbReference type="Pfam" id="PF08220"/>
    </source>
</evidence>
<sequence>MVNGMVDIQANDHVTVPDLATLLNVSEKTTRRGLYVLHDINLIQYVGSNRSEH</sequence>
<comment type="caution">
    <text evidence="4">The sequence shown here is derived from an EMBL/GenBank/DDBJ whole genome shotgun (WGS) entry which is preliminary data.</text>
</comment>
<keyword evidence="1" id="KW-0805">Transcription regulation</keyword>
<dbReference type="Gene3D" id="1.10.10.10">
    <property type="entry name" value="Winged helix-like DNA-binding domain superfamily/Winged helix DNA-binding domain"/>
    <property type="match status" value="1"/>
</dbReference>
<dbReference type="GO" id="GO:0003700">
    <property type="term" value="F:DNA-binding transcription factor activity"/>
    <property type="evidence" value="ECO:0007669"/>
    <property type="project" value="InterPro"/>
</dbReference>
<dbReference type="InterPro" id="IPR036390">
    <property type="entry name" value="WH_DNA-bd_sf"/>
</dbReference>
<keyword evidence="5" id="KW-1185">Reference proteome</keyword>
<evidence type="ECO:0000256" key="2">
    <source>
        <dbReference type="ARBA" id="ARBA00023163"/>
    </source>
</evidence>
<evidence type="ECO:0000256" key="1">
    <source>
        <dbReference type="ARBA" id="ARBA00023015"/>
    </source>
</evidence>
<dbReference type="Pfam" id="PF08220">
    <property type="entry name" value="HTH_DeoR"/>
    <property type="match status" value="1"/>
</dbReference>
<feature type="domain" description="HTH deoR-type" evidence="3">
    <location>
        <begin position="8"/>
        <end position="43"/>
    </location>
</feature>
<proteinExistence type="predicted"/>
<name>A0AAX2F528_9BACT</name>
<protein>
    <submittedName>
        <fullName evidence="4">DeoR-like helix-turn-helix domain-containing protein</fullName>
    </submittedName>
</protein>
<keyword evidence="2" id="KW-0804">Transcription</keyword>
<organism evidence="4 5">
    <name type="scientific">Prevotella scopos JCM 17725</name>
    <dbReference type="NCBI Taxonomy" id="1236518"/>
    <lineage>
        <taxon>Bacteria</taxon>
        <taxon>Pseudomonadati</taxon>
        <taxon>Bacteroidota</taxon>
        <taxon>Bacteroidia</taxon>
        <taxon>Bacteroidales</taxon>
        <taxon>Prevotellaceae</taxon>
        <taxon>Prevotella</taxon>
    </lineage>
</organism>
<dbReference type="Proteomes" id="UP000184105">
    <property type="component" value="Unassembled WGS sequence"/>
</dbReference>